<proteinExistence type="predicted"/>
<dbReference type="Proteomes" id="UP000054217">
    <property type="component" value="Unassembled WGS sequence"/>
</dbReference>
<evidence type="ECO:0000313" key="2">
    <source>
        <dbReference type="Proteomes" id="UP000054217"/>
    </source>
</evidence>
<organism evidence="1 2">
    <name type="scientific">Pisolithus tinctorius Marx 270</name>
    <dbReference type="NCBI Taxonomy" id="870435"/>
    <lineage>
        <taxon>Eukaryota</taxon>
        <taxon>Fungi</taxon>
        <taxon>Dikarya</taxon>
        <taxon>Basidiomycota</taxon>
        <taxon>Agaricomycotina</taxon>
        <taxon>Agaricomycetes</taxon>
        <taxon>Agaricomycetidae</taxon>
        <taxon>Boletales</taxon>
        <taxon>Sclerodermatineae</taxon>
        <taxon>Pisolithaceae</taxon>
        <taxon>Pisolithus</taxon>
    </lineage>
</organism>
<dbReference type="HOGENOM" id="CLU_2705836_0_0_1"/>
<dbReference type="EMBL" id="KN831965">
    <property type="protein sequence ID" value="KIO05930.1"/>
    <property type="molecule type" value="Genomic_DNA"/>
</dbReference>
<keyword evidence="2" id="KW-1185">Reference proteome</keyword>
<sequence length="73" mass="8228">MTSIAAVPGNELMTSVPHDKPTFIARSSSQFLTTTGTYPTAVTDGHTNNYTYFDQEMLMMTKDTWKLCFRKPC</sequence>
<accession>A0A0C3NYP3</accession>
<protein>
    <submittedName>
        <fullName evidence="1">Uncharacterized protein</fullName>
    </submittedName>
</protein>
<reference evidence="2" key="2">
    <citation type="submission" date="2015-01" db="EMBL/GenBank/DDBJ databases">
        <title>Evolutionary Origins and Diversification of the Mycorrhizal Mutualists.</title>
        <authorList>
            <consortium name="DOE Joint Genome Institute"/>
            <consortium name="Mycorrhizal Genomics Consortium"/>
            <person name="Kohler A."/>
            <person name="Kuo A."/>
            <person name="Nagy L.G."/>
            <person name="Floudas D."/>
            <person name="Copeland A."/>
            <person name="Barry K.W."/>
            <person name="Cichocki N."/>
            <person name="Veneault-Fourrey C."/>
            <person name="LaButti K."/>
            <person name="Lindquist E.A."/>
            <person name="Lipzen A."/>
            <person name="Lundell T."/>
            <person name="Morin E."/>
            <person name="Murat C."/>
            <person name="Riley R."/>
            <person name="Ohm R."/>
            <person name="Sun H."/>
            <person name="Tunlid A."/>
            <person name="Henrissat B."/>
            <person name="Grigoriev I.V."/>
            <person name="Hibbett D.S."/>
            <person name="Martin F."/>
        </authorList>
    </citation>
    <scope>NUCLEOTIDE SEQUENCE [LARGE SCALE GENOMIC DNA]</scope>
    <source>
        <strain evidence="2">Marx 270</strain>
    </source>
</reference>
<dbReference type="AlphaFoldDB" id="A0A0C3NYP3"/>
<evidence type="ECO:0000313" key="1">
    <source>
        <dbReference type="EMBL" id="KIO05930.1"/>
    </source>
</evidence>
<gene>
    <name evidence="1" type="ORF">M404DRAFT_999653</name>
</gene>
<dbReference type="InParanoid" id="A0A0C3NYP3"/>
<reference evidence="1 2" key="1">
    <citation type="submission" date="2014-04" db="EMBL/GenBank/DDBJ databases">
        <authorList>
            <consortium name="DOE Joint Genome Institute"/>
            <person name="Kuo A."/>
            <person name="Kohler A."/>
            <person name="Costa M.D."/>
            <person name="Nagy L.G."/>
            <person name="Floudas D."/>
            <person name="Copeland A."/>
            <person name="Barry K.W."/>
            <person name="Cichocki N."/>
            <person name="Veneault-Fourrey C."/>
            <person name="LaButti K."/>
            <person name="Lindquist E.A."/>
            <person name="Lipzen A."/>
            <person name="Lundell T."/>
            <person name="Morin E."/>
            <person name="Murat C."/>
            <person name="Sun H."/>
            <person name="Tunlid A."/>
            <person name="Henrissat B."/>
            <person name="Grigoriev I.V."/>
            <person name="Hibbett D.S."/>
            <person name="Martin F."/>
            <person name="Nordberg H.P."/>
            <person name="Cantor M.N."/>
            <person name="Hua S.X."/>
        </authorList>
    </citation>
    <scope>NUCLEOTIDE SEQUENCE [LARGE SCALE GENOMIC DNA]</scope>
    <source>
        <strain evidence="1 2">Marx 270</strain>
    </source>
</reference>
<name>A0A0C3NYP3_PISTI</name>